<dbReference type="Proteomes" id="UP000291106">
    <property type="component" value="Chromosome"/>
</dbReference>
<dbReference type="OrthoDB" id="191116at2"/>
<dbReference type="NCBIfam" id="TIGR04179">
    <property type="entry name" value="rhombo_lipo"/>
    <property type="match status" value="1"/>
</dbReference>
<proteinExistence type="predicted"/>
<name>A0A411PJ73_9GAMM</name>
<dbReference type="InterPro" id="IPR026443">
    <property type="entry name" value="Rhombo_lipo"/>
</dbReference>
<sequence length="277" mass="30542">MRFLPVILSLTLTLVISGCSGLVSEHGSKKQVSSSLVNYLYPDEASRQQLSPEIPTLSLPMRVGVAFVPANISSASGQLNSAEQVRLLDKAKQAFVGLEYIERIEIIPSVYLSKGSGFEALEQVGRLYDIDVIALVSYDQVKQSYENNIALLYWTIVGLYTIPGNENSTQTFVDTAVFDIKTRKMLFRAPGISKLEDSSTAIGKDRTLDEIAMQGFNLAVDDMVVNLEDELSRFKTRVKQEQVAKVERREGYSGSGGFGLVLFGLLALVMRRRGSLT</sequence>
<organism evidence="1 2">
    <name type="scientific">Shewanella maritima</name>
    <dbReference type="NCBI Taxonomy" id="2520507"/>
    <lineage>
        <taxon>Bacteria</taxon>
        <taxon>Pseudomonadati</taxon>
        <taxon>Pseudomonadota</taxon>
        <taxon>Gammaproteobacteria</taxon>
        <taxon>Alteromonadales</taxon>
        <taxon>Shewanellaceae</taxon>
        <taxon>Shewanella</taxon>
    </lineage>
</organism>
<dbReference type="PROSITE" id="PS51257">
    <property type="entry name" value="PROKAR_LIPOPROTEIN"/>
    <property type="match status" value="1"/>
</dbReference>
<dbReference type="EMBL" id="CP036200">
    <property type="protein sequence ID" value="QBF83651.1"/>
    <property type="molecule type" value="Genomic_DNA"/>
</dbReference>
<dbReference type="RefSeq" id="WP_130600977.1">
    <property type="nucleotide sequence ID" value="NZ_CP036200.1"/>
</dbReference>
<reference evidence="1 2" key="1">
    <citation type="submission" date="2019-02" db="EMBL/GenBank/DDBJ databases">
        <title>Shewanella sp. D4-2 isolated from Dokdo Island.</title>
        <authorList>
            <person name="Baek K."/>
        </authorList>
    </citation>
    <scope>NUCLEOTIDE SEQUENCE [LARGE SCALE GENOMIC DNA]</scope>
    <source>
        <strain evidence="1 2">D4-2</strain>
    </source>
</reference>
<evidence type="ECO:0000313" key="1">
    <source>
        <dbReference type="EMBL" id="QBF83651.1"/>
    </source>
</evidence>
<keyword evidence="2" id="KW-1185">Reference proteome</keyword>
<evidence type="ECO:0000313" key="2">
    <source>
        <dbReference type="Proteomes" id="UP000291106"/>
    </source>
</evidence>
<protein>
    <submittedName>
        <fullName evidence="1">Rhombotarget lipoprotein</fullName>
    </submittedName>
</protein>
<keyword evidence="1" id="KW-0449">Lipoprotein</keyword>
<accession>A0A411PJ73</accession>
<dbReference type="KEGG" id="smai:EXU30_13805"/>
<gene>
    <name evidence="1" type="primary">rhlP</name>
    <name evidence="1" type="ORF">EXU30_13805</name>
</gene>
<dbReference type="AlphaFoldDB" id="A0A411PJ73"/>